<organism evidence="1 2">
    <name type="scientific">Latilactobacillus fuchuensis DSM 14340 = JCM 11249</name>
    <dbReference type="NCBI Taxonomy" id="1423747"/>
    <lineage>
        <taxon>Bacteria</taxon>
        <taxon>Bacillati</taxon>
        <taxon>Bacillota</taxon>
        <taxon>Bacilli</taxon>
        <taxon>Lactobacillales</taxon>
        <taxon>Lactobacillaceae</taxon>
        <taxon>Latilactobacillus</taxon>
    </lineage>
</organism>
<dbReference type="STRING" id="1423747.FC69_GL001996"/>
<sequence length="142" mass="16330">MTNDLKEMGKYVTFVPTNKEFPLLLSDAPHFGTTDKQYLKYDVKTKNSYSGTEYYQYTADTPEKLKLFTNAYTLYYQAIYQGIKFGALVDPNSPIITLTCNSEPTIPDFKRVDKFGWEKDVDISEVAIIPVKDPIDLTRYLP</sequence>
<comment type="caution">
    <text evidence="1">The sequence shown here is derived from an EMBL/GenBank/DDBJ whole genome shotgun (WGS) entry which is preliminary data.</text>
</comment>
<evidence type="ECO:0000313" key="1">
    <source>
        <dbReference type="EMBL" id="KRL61771.1"/>
    </source>
</evidence>
<dbReference type="EMBL" id="AZEX01000006">
    <property type="protein sequence ID" value="KRL61771.1"/>
    <property type="molecule type" value="Genomic_DNA"/>
</dbReference>
<protein>
    <submittedName>
        <fullName evidence="1">Uncharacterized protein</fullName>
    </submittedName>
</protein>
<name>A0A0R1S8D7_9LACO</name>
<evidence type="ECO:0000313" key="2">
    <source>
        <dbReference type="Proteomes" id="UP000051264"/>
    </source>
</evidence>
<dbReference type="AlphaFoldDB" id="A0A0R1S8D7"/>
<proteinExistence type="predicted"/>
<dbReference type="OrthoDB" id="3035948at2"/>
<dbReference type="Proteomes" id="UP000051264">
    <property type="component" value="Unassembled WGS sequence"/>
</dbReference>
<dbReference type="PATRIC" id="fig|1423747.3.peg.2030"/>
<dbReference type="RefSeq" id="WP_056950051.1">
    <property type="nucleotide sequence ID" value="NZ_AZEX01000006.1"/>
</dbReference>
<gene>
    <name evidence="1" type="ORF">FC69_GL001996</name>
</gene>
<accession>A0A0R1S8D7</accession>
<reference evidence="1 2" key="1">
    <citation type="journal article" date="2015" name="Genome Announc.">
        <title>Expanding the biotechnology potential of lactobacilli through comparative genomics of 213 strains and associated genera.</title>
        <authorList>
            <person name="Sun Z."/>
            <person name="Harris H.M."/>
            <person name="McCann A."/>
            <person name="Guo C."/>
            <person name="Argimon S."/>
            <person name="Zhang W."/>
            <person name="Yang X."/>
            <person name="Jeffery I.B."/>
            <person name="Cooney J.C."/>
            <person name="Kagawa T.F."/>
            <person name="Liu W."/>
            <person name="Song Y."/>
            <person name="Salvetti E."/>
            <person name="Wrobel A."/>
            <person name="Rasinkangas P."/>
            <person name="Parkhill J."/>
            <person name="Rea M.C."/>
            <person name="O'Sullivan O."/>
            <person name="Ritari J."/>
            <person name="Douillard F.P."/>
            <person name="Paul Ross R."/>
            <person name="Yang R."/>
            <person name="Briner A.E."/>
            <person name="Felis G.E."/>
            <person name="de Vos W.M."/>
            <person name="Barrangou R."/>
            <person name="Klaenhammer T.R."/>
            <person name="Caufield P.W."/>
            <person name="Cui Y."/>
            <person name="Zhang H."/>
            <person name="O'Toole P.W."/>
        </authorList>
    </citation>
    <scope>NUCLEOTIDE SEQUENCE [LARGE SCALE GENOMIC DNA]</scope>
    <source>
        <strain evidence="1 2">DSM 14340</strain>
    </source>
</reference>